<dbReference type="Pfam" id="PF00035">
    <property type="entry name" value="dsrm"/>
    <property type="match status" value="1"/>
</dbReference>
<evidence type="ECO:0000313" key="4">
    <source>
        <dbReference type="WBParaSite" id="jg15244"/>
    </source>
</evidence>
<reference evidence="4" key="1">
    <citation type="submission" date="2022-11" db="UniProtKB">
        <authorList>
            <consortium name="WormBaseParasite"/>
        </authorList>
    </citation>
    <scope>IDENTIFICATION</scope>
</reference>
<organism evidence="3 4">
    <name type="scientific">Ditylenchus dipsaci</name>
    <dbReference type="NCBI Taxonomy" id="166011"/>
    <lineage>
        <taxon>Eukaryota</taxon>
        <taxon>Metazoa</taxon>
        <taxon>Ecdysozoa</taxon>
        <taxon>Nematoda</taxon>
        <taxon>Chromadorea</taxon>
        <taxon>Rhabditida</taxon>
        <taxon>Tylenchina</taxon>
        <taxon>Tylenchomorpha</taxon>
        <taxon>Sphaerularioidea</taxon>
        <taxon>Anguinidae</taxon>
        <taxon>Anguininae</taxon>
        <taxon>Ditylenchus</taxon>
    </lineage>
</organism>
<dbReference type="Proteomes" id="UP000887574">
    <property type="component" value="Unplaced"/>
</dbReference>
<feature type="compositionally biased region" description="Basic residues" evidence="1">
    <location>
        <begin position="20"/>
        <end position="37"/>
    </location>
</feature>
<evidence type="ECO:0000256" key="1">
    <source>
        <dbReference type="SAM" id="MobiDB-lite"/>
    </source>
</evidence>
<sequence>MPSSSGHRRSRSHKEPRSSDKHRRGRSEHSARHHRHKEKIDKHKLREIATKNATKLVLVCKLPRGAELISTIKDRSVKELVDVCKSLQEDGKAFSKASSKDEDSYARCCKAISKGLSVQYKETVNSNDVSQCVTQPICQSSIKLNIPNATCLPIKTSRERWTEACVDKPDPPLISAFIPVKKSESVEKQSHRAPANKLSRSYIDESTAKDSAMGSFKSKRSEFATHPVHDVNDKQSTYYAQICALQQKWEQGRAKVADFPVSSGYQHREIIDRECVYTERLPKRWQQSIPNPRILSAYELRPDFPWLEAWATNKNLKDRPCLDGQNKGLKLLQNMGWKSGQGLGKENQGPVDPLDLKLKLDRKGLSSAADKKLGKKESVLMKDGRNPVSVLLEYCQRRHIDLPSFTCMEVELPNGKGFLWRAIFNGLEYEPSLPSSNKKAGKAQVCLVILKAISVGAEQQA</sequence>
<proteinExistence type="predicted"/>
<dbReference type="SUPFAM" id="SSF54768">
    <property type="entry name" value="dsRNA-binding domain-like"/>
    <property type="match status" value="1"/>
</dbReference>
<dbReference type="GO" id="GO:0051726">
    <property type="term" value="P:regulation of cell cycle"/>
    <property type="evidence" value="ECO:0007669"/>
    <property type="project" value="InterPro"/>
</dbReference>
<dbReference type="PANTHER" id="PTHR46528">
    <property type="entry name" value="PROTEIN SON"/>
    <property type="match status" value="1"/>
</dbReference>
<dbReference type="WBParaSite" id="jg15244">
    <property type="protein sequence ID" value="jg15244"/>
    <property type="gene ID" value="jg15244"/>
</dbReference>
<keyword evidence="3" id="KW-1185">Reference proteome</keyword>
<dbReference type="InterPro" id="IPR014720">
    <property type="entry name" value="dsRBD_dom"/>
</dbReference>
<feature type="compositionally biased region" description="Basic residues" evidence="1">
    <location>
        <begin position="1"/>
        <end position="12"/>
    </location>
</feature>
<evidence type="ECO:0000313" key="3">
    <source>
        <dbReference type="Proteomes" id="UP000887574"/>
    </source>
</evidence>
<protein>
    <submittedName>
        <fullName evidence="4">G-patch domain-containing protein</fullName>
    </submittedName>
</protein>
<evidence type="ECO:0000259" key="2">
    <source>
        <dbReference type="PROSITE" id="PS50174"/>
    </source>
</evidence>
<dbReference type="GO" id="GO:0003723">
    <property type="term" value="F:RNA binding"/>
    <property type="evidence" value="ECO:0007669"/>
    <property type="project" value="InterPro"/>
</dbReference>
<dbReference type="PANTHER" id="PTHR46528:SF1">
    <property type="entry name" value="PROTEIN SON"/>
    <property type="match status" value="1"/>
</dbReference>
<dbReference type="InterPro" id="IPR000467">
    <property type="entry name" value="G_patch_dom"/>
</dbReference>
<accession>A0A915D4C3</accession>
<dbReference type="SMART" id="SM00443">
    <property type="entry name" value="G_patch"/>
    <property type="match status" value="1"/>
</dbReference>
<dbReference type="PROSITE" id="PS50174">
    <property type="entry name" value="G_PATCH"/>
    <property type="match status" value="1"/>
</dbReference>
<dbReference type="AlphaFoldDB" id="A0A915D4C3"/>
<name>A0A915D4C3_9BILA</name>
<feature type="domain" description="G-patch" evidence="2">
    <location>
        <begin position="324"/>
        <end position="370"/>
    </location>
</feature>
<dbReference type="Pfam" id="PF01585">
    <property type="entry name" value="G-patch"/>
    <property type="match status" value="1"/>
</dbReference>
<dbReference type="InterPro" id="IPR032922">
    <property type="entry name" value="SON"/>
</dbReference>
<dbReference type="GO" id="GO:0043484">
    <property type="term" value="P:regulation of RNA splicing"/>
    <property type="evidence" value="ECO:0007669"/>
    <property type="project" value="InterPro"/>
</dbReference>
<feature type="region of interest" description="Disordered" evidence="1">
    <location>
        <begin position="1"/>
        <end position="46"/>
    </location>
</feature>
<dbReference type="SMART" id="SM00358">
    <property type="entry name" value="DSRM"/>
    <property type="match status" value="1"/>
</dbReference>
<dbReference type="Gene3D" id="3.30.160.20">
    <property type="match status" value="1"/>
</dbReference>